<feature type="chain" id="PRO_5010307556" description="Fibronectin type-III domain-containing protein" evidence="1">
    <location>
        <begin position="28"/>
        <end position="696"/>
    </location>
</feature>
<evidence type="ECO:0008006" key="4">
    <source>
        <dbReference type="Google" id="ProtNLM"/>
    </source>
</evidence>
<dbReference type="AlphaFoldDB" id="A0A1H7KTZ1"/>
<protein>
    <recommendedName>
        <fullName evidence="4">Fibronectin type-III domain-containing protein</fullName>
    </recommendedName>
</protein>
<organism evidence="2 3">
    <name type="scientific">Ruminococcus albus</name>
    <dbReference type="NCBI Taxonomy" id="1264"/>
    <lineage>
        <taxon>Bacteria</taxon>
        <taxon>Bacillati</taxon>
        <taxon>Bacillota</taxon>
        <taxon>Clostridia</taxon>
        <taxon>Eubacteriales</taxon>
        <taxon>Oscillospiraceae</taxon>
        <taxon>Ruminococcus</taxon>
    </lineage>
</organism>
<evidence type="ECO:0000313" key="2">
    <source>
        <dbReference type="EMBL" id="SEK89535.1"/>
    </source>
</evidence>
<dbReference type="EMBL" id="FOAT01000007">
    <property type="protein sequence ID" value="SEK89535.1"/>
    <property type="molecule type" value="Genomic_DNA"/>
</dbReference>
<gene>
    <name evidence="2" type="ORF">SAMN05216469_10778</name>
</gene>
<sequence length="696" mass="77445">MKRKSKILTGASVAIISFAQFPFTAFAADTPTTYQIWIGSTQVTSENKDDILSDGGSVKYDPTIHLLTFDNPKKIEGSTKSSSWWSDILAMESVTMTGTLNMTKNSNLSKELAIWCHGTDLILDNFNLSITGYGGGIISYGNNIKIQNGCDIKITDIFAEPYAYSIGTAGNIVIENSRVTVDNCYSGIAVNSNNLTIAGNNTYVKVSNIKDGEPIVTKNLTLGDDVQLIKDEANGIYTVKSKNYAWTRTYPTNIKFEYNEKYHQGRFTWDRVKNADRYCIAIFYAGKWRIQTQNITTNSYITPKNLKPGATYKVAIAARVNGKWDITNAIRNAVIVNIPVNSQDTDGDGILNSKDSQPNHKNNYPSVLVDYINNDIVDMDFTEETDDDFVICKTPLSEILSSNGVNNLVDDAGTTYPVNGYYDDWYIMALNRNGKATYGLYKMREQEYDSDDNNDPGVTISFVEFDISKLNDVIYHNTSDTSDLYNEIDNVVRVSDASYSSQLQSYFLDVDSDAPYLIAEAYVDKIANTYSISSIPFPTHLNDIYDEIDNIDGLINSMMNSLIPDAQTIATLYAQRADLSRVPDALTDCNNNFGSTIADENNRVISITSSNNLDYNEKRAILSAYTADTSFNMFAAEVQAHADYLDSGLSVFDRWYSSALRADMAIGEEYESGMFDSYYDPNDSRVVAQANAHGAY</sequence>
<dbReference type="RefSeq" id="WP_431602520.1">
    <property type="nucleotide sequence ID" value="NZ_FOAT01000007.1"/>
</dbReference>
<evidence type="ECO:0000256" key="1">
    <source>
        <dbReference type="SAM" id="SignalP"/>
    </source>
</evidence>
<feature type="signal peptide" evidence="1">
    <location>
        <begin position="1"/>
        <end position="27"/>
    </location>
</feature>
<evidence type="ECO:0000313" key="3">
    <source>
        <dbReference type="Proteomes" id="UP000186015"/>
    </source>
</evidence>
<proteinExistence type="predicted"/>
<keyword evidence="1" id="KW-0732">Signal</keyword>
<name>A0A1H7KTZ1_RUMAL</name>
<dbReference type="Proteomes" id="UP000186015">
    <property type="component" value="Unassembled WGS sequence"/>
</dbReference>
<reference evidence="2 3" key="1">
    <citation type="submission" date="2016-10" db="EMBL/GenBank/DDBJ databases">
        <authorList>
            <person name="de Groot N.N."/>
        </authorList>
    </citation>
    <scope>NUCLEOTIDE SEQUENCE [LARGE SCALE GENOMIC DNA]</scope>
    <source>
        <strain evidence="2 3">KH2T6</strain>
    </source>
</reference>
<accession>A0A1H7KTZ1</accession>